<accession>C0GE88</accession>
<evidence type="ECO:0000256" key="1">
    <source>
        <dbReference type="SAM" id="Phobius"/>
    </source>
</evidence>
<comment type="caution">
    <text evidence="2">The sequence shown here is derived from an EMBL/GenBank/DDBJ whole genome shotgun (WGS) entry which is preliminary data.</text>
</comment>
<protein>
    <submittedName>
        <fullName evidence="2">Uncharacterized protein</fullName>
    </submittedName>
</protein>
<keyword evidence="3" id="KW-1185">Reference proteome</keyword>
<dbReference type="EMBL" id="ACJM01000003">
    <property type="protein sequence ID" value="EEG78382.1"/>
    <property type="molecule type" value="Genomic_DNA"/>
</dbReference>
<evidence type="ECO:0000313" key="3">
    <source>
        <dbReference type="Proteomes" id="UP000006443"/>
    </source>
</evidence>
<dbReference type="AlphaFoldDB" id="C0GE88"/>
<dbReference type="OrthoDB" id="9942435at2"/>
<evidence type="ECO:0000313" key="2">
    <source>
        <dbReference type="EMBL" id="EEG78382.1"/>
    </source>
</evidence>
<feature type="transmembrane region" description="Helical" evidence="1">
    <location>
        <begin position="12"/>
        <end position="32"/>
    </location>
</feature>
<keyword evidence="1" id="KW-0472">Membrane</keyword>
<keyword evidence="1" id="KW-0812">Transmembrane</keyword>
<reference evidence="2 3" key="1">
    <citation type="submission" date="2009-02" db="EMBL/GenBank/DDBJ databases">
        <title>Sequencing of the draft genome and assembly of Dethiobacter alkaliphilus AHT 1.</title>
        <authorList>
            <consortium name="US DOE Joint Genome Institute (JGI-PGF)"/>
            <person name="Lucas S."/>
            <person name="Copeland A."/>
            <person name="Lapidus A."/>
            <person name="Glavina del Rio T."/>
            <person name="Dalin E."/>
            <person name="Tice H."/>
            <person name="Bruce D."/>
            <person name="Goodwin L."/>
            <person name="Pitluck S."/>
            <person name="Larimer F."/>
            <person name="Land M.L."/>
            <person name="Hauser L."/>
            <person name="Muyzer G."/>
        </authorList>
    </citation>
    <scope>NUCLEOTIDE SEQUENCE [LARGE SCALE GENOMIC DNA]</scope>
    <source>
        <strain evidence="2 3">AHT 1</strain>
    </source>
</reference>
<name>C0GE88_DETAL</name>
<organism evidence="2 3">
    <name type="scientific">Dethiobacter alkaliphilus AHT 1</name>
    <dbReference type="NCBI Taxonomy" id="555088"/>
    <lineage>
        <taxon>Bacteria</taxon>
        <taxon>Bacillati</taxon>
        <taxon>Bacillota</taxon>
        <taxon>Dethiobacteria</taxon>
        <taxon>Dethiobacterales</taxon>
        <taxon>Dethiobacteraceae</taxon>
        <taxon>Dethiobacter</taxon>
    </lineage>
</organism>
<proteinExistence type="predicted"/>
<keyword evidence="1" id="KW-1133">Transmembrane helix</keyword>
<dbReference type="Proteomes" id="UP000006443">
    <property type="component" value="Unassembled WGS sequence"/>
</dbReference>
<sequence length="172" mass="19559">MASEVTYWGLSISNWISVAGVMVTAIFSFLLWRATIQTNDVAKASYKLSETIAKTQKSVQSALHNELLENMLQQAEIAKNILLQVKDTYTGKTSFFSRGAIRKLPINVITKEELAEYFNDEERKIIKDAFDGIEEYVSRYSERYSAKAMDDLDDCVSSIEVFIHYASKELDC</sequence>
<dbReference type="RefSeq" id="WP_008515096.1">
    <property type="nucleotide sequence ID" value="NZ_ACJM01000003.1"/>
</dbReference>
<gene>
    <name evidence="2" type="ORF">DealDRAFT_0797</name>
</gene>